<proteinExistence type="predicted"/>
<dbReference type="AlphaFoldDB" id="A0AAI9XSC9"/>
<evidence type="ECO:0000313" key="3">
    <source>
        <dbReference type="Proteomes" id="UP001239795"/>
    </source>
</evidence>
<feature type="region of interest" description="Disordered" evidence="1">
    <location>
        <begin position="1"/>
        <end position="35"/>
    </location>
</feature>
<organism evidence="2 3">
    <name type="scientific">Colletotrichum melonis</name>
    <dbReference type="NCBI Taxonomy" id="1209925"/>
    <lineage>
        <taxon>Eukaryota</taxon>
        <taxon>Fungi</taxon>
        <taxon>Dikarya</taxon>
        <taxon>Ascomycota</taxon>
        <taxon>Pezizomycotina</taxon>
        <taxon>Sordariomycetes</taxon>
        <taxon>Hypocreomycetidae</taxon>
        <taxon>Glomerellales</taxon>
        <taxon>Glomerellaceae</taxon>
        <taxon>Colletotrichum</taxon>
        <taxon>Colletotrichum acutatum species complex</taxon>
    </lineage>
</organism>
<sequence>MDDGMTGVRPCPPPSKVSDSPAQKEQTQHESWTGLRPHALWLVSSIEKNRMPRSIGTNNQPHKEADTDVPGTTSNAIASEPTMQPGCPSPRGCCRCNYHSRA</sequence>
<evidence type="ECO:0000256" key="1">
    <source>
        <dbReference type="SAM" id="MobiDB-lite"/>
    </source>
</evidence>
<comment type="caution">
    <text evidence="2">The sequence shown here is derived from an EMBL/GenBank/DDBJ whole genome shotgun (WGS) entry which is preliminary data.</text>
</comment>
<feature type="compositionally biased region" description="Polar residues" evidence="1">
    <location>
        <begin position="17"/>
        <end position="31"/>
    </location>
</feature>
<reference evidence="2 3" key="1">
    <citation type="submission" date="2016-10" db="EMBL/GenBank/DDBJ databases">
        <title>The genome sequence of Colletotrichum fioriniae PJ7.</title>
        <authorList>
            <person name="Baroncelli R."/>
        </authorList>
    </citation>
    <scope>NUCLEOTIDE SEQUENCE [LARGE SCALE GENOMIC DNA]</scope>
    <source>
        <strain evidence="2">Col 31</strain>
    </source>
</reference>
<protein>
    <submittedName>
        <fullName evidence="2">Uncharacterized protein</fullName>
    </submittedName>
</protein>
<dbReference type="EMBL" id="MLGG01000011">
    <property type="protein sequence ID" value="KAK1461251.1"/>
    <property type="molecule type" value="Genomic_DNA"/>
</dbReference>
<name>A0AAI9XSC9_9PEZI</name>
<gene>
    <name evidence="2" type="ORF">CMEL01_14887</name>
</gene>
<feature type="region of interest" description="Disordered" evidence="1">
    <location>
        <begin position="51"/>
        <end position="91"/>
    </location>
</feature>
<keyword evidence="3" id="KW-1185">Reference proteome</keyword>
<evidence type="ECO:0000313" key="2">
    <source>
        <dbReference type="EMBL" id="KAK1461251.1"/>
    </source>
</evidence>
<dbReference type="Proteomes" id="UP001239795">
    <property type="component" value="Unassembled WGS sequence"/>
</dbReference>
<accession>A0AAI9XSC9</accession>